<dbReference type="InterPro" id="IPR001179">
    <property type="entry name" value="PPIase_FKBP_dom"/>
</dbReference>
<evidence type="ECO:0000256" key="4">
    <source>
        <dbReference type="ARBA" id="ARBA00023235"/>
    </source>
</evidence>
<evidence type="ECO:0000256" key="2">
    <source>
        <dbReference type="ARBA" id="ARBA00006577"/>
    </source>
</evidence>
<dbReference type="InterPro" id="IPR046357">
    <property type="entry name" value="PPIase_dom_sf"/>
</dbReference>
<name>A0A1Y5P557_9MICO</name>
<comment type="similarity">
    <text evidence="2 6">Belongs to the FKBP-type PPIase family.</text>
</comment>
<evidence type="ECO:0000259" key="8">
    <source>
        <dbReference type="PROSITE" id="PS50059"/>
    </source>
</evidence>
<evidence type="ECO:0000256" key="7">
    <source>
        <dbReference type="SAM" id="SignalP"/>
    </source>
</evidence>
<protein>
    <recommendedName>
        <fullName evidence="6">Peptidyl-prolyl cis-trans isomerase</fullName>
        <ecNumber evidence="6">5.2.1.8</ecNumber>
    </recommendedName>
</protein>
<feature type="signal peptide" evidence="7">
    <location>
        <begin position="1"/>
        <end position="27"/>
    </location>
</feature>
<accession>A0A1Y5P557</accession>
<reference evidence="9" key="1">
    <citation type="submission" date="2016-03" db="EMBL/GenBank/DDBJ databases">
        <authorList>
            <person name="Ploux O."/>
        </authorList>
    </citation>
    <scope>NUCLEOTIDE SEQUENCE</scope>
    <source>
        <strain evidence="9">UC1</strain>
    </source>
</reference>
<dbReference type="RefSeq" id="WP_295576820.1">
    <property type="nucleotide sequence ID" value="NZ_FLQR01000009.1"/>
</dbReference>
<dbReference type="Gene3D" id="3.10.50.40">
    <property type="match status" value="1"/>
</dbReference>
<feature type="chain" id="PRO_5012124889" description="Peptidyl-prolyl cis-trans isomerase" evidence="7">
    <location>
        <begin position="28"/>
        <end position="316"/>
    </location>
</feature>
<dbReference type="EC" id="5.2.1.8" evidence="6"/>
<dbReference type="GO" id="GO:0003755">
    <property type="term" value="F:peptidyl-prolyl cis-trans isomerase activity"/>
    <property type="evidence" value="ECO:0007669"/>
    <property type="project" value="UniProtKB-UniRule"/>
</dbReference>
<dbReference type="PROSITE" id="PS51257">
    <property type="entry name" value="PROKAR_LIPOPROTEIN"/>
    <property type="match status" value="1"/>
</dbReference>
<gene>
    <name evidence="9" type="ORF">MIPYR_50028</name>
</gene>
<dbReference type="PANTHER" id="PTHR43811">
    <property type="entry name" value="FKBP-TYPE PEPTIDYL-PROLYL CIS-TRANS ISOMERASE FKPA"/>
    <property type="match status" value="1"/>
</dbReference>
<dbReference type="EMBL" id="FLQR01000009">
    <property type="protein sequence ID" value="SBS73825.1"/>
    <property type="molecule type" value="Genomic_DNA"/>
</dbReference>
<dbReference type="PANTHER" id="PTHR43811:SF23">
    <property type="entry name" value="FKBP-TYPE 22 KDA PEPTIDYL-PROLYL CIS-TRANS ISOMERASE"/>
    <property type="match status" value="1"/>
</dbReference>
<dbReference type="PROSITE" id="PS50059">
    <property type="entry name" value="FKBP_PPIASE"/>
    <property type="match status" value="1"/>
</dbReference>
<dbReference type="Pfam" id="PF00254">
    <property type="entry name" value="FKBP_C"/>
    <property type="match status" value="1"/>
</dbReference>
<comment type="catalytic activity">
    <reaction evidence="1 5 6">
        <text>[protein]-peptidylproline (omega=180) = [protein]-peptidylproline (omega=0)</text>
        <dbReference type="Rhea" id="RHEA:16237"/>
        <dbReference type="Rhea" id="RHEA-COMP:10747"/>
        <dbReference type="Rhea" id="RHEA-COMP:10748"/>
        <dbReference type="ChEBI" id="CHEBI:83833"/>
        <dbReference type="ChEBI" id="CHEBI:83834"/>
        <dbReference type="EC" id="5.2.1.8"/>
    </reaction>
</comment>
<proteinExistence type="inferred from homology"/>
<evidence type="ECO:0000256" key="6">
    <source>
        <dbReference type="RuleBase" id="RU003915"/>
    </source>
</evidence>
<evidence type="ECO:0000256" key="3">
    <source>
        <dbReference type="ARBA" id="ARBA00023110"/>
    </source>
</evidence>
<feature type="domain" description="PPIase FKBP-type" evidence="8">
    <location>
        <begin position="224"/>
        <end position="310"/>
    </location>
</feature>
<evidence type="ECO:0000256" key="5">
    <source>
        <dbReference type="PROSITE-ProRule" id="PRU00277"/>
    </source>
</evidence>
<dbReference type="AlphaFoldDB" id="A0A1Y5P557"/>
<keyword evidence="7" id="KW-0732">Signal</keyword>
<keyword evidence="4 5" id="KW-0413">Isomerase</keyword>
<organism evidence="9">
    <name type="scientific">uncultured Microbacterium sp</name>
    <dbReference type="NCBI Taxonomy" id="191216"/>
    <lineage>
        <taxon>Bacteria</taxon>
        <taxon>Bacillati</taxon>
        <taxon>Actinomycetota</taxon>
        <taxon>Actinomycetes</taxon>
        <taxon>Micrococcales</taxon>
        <taxon>Microbacteriaceae</taxon>
        <taxon>Microbacterium</taxon>
        <taxon>environmental samples</taxon>
    </lineage>
</organism>
<sequence>MRRIPAVVAVLGLSALALVGCSSTAPAASCDRADSDSSALDLIEVSGATGSAVVTVAPPVYVEKTVFTDAEVGDGPAVTSRAQDVQFTATIVDGESGETLVSAGTQAQPVAEWATYYEGIAKMLECATEGSRIVGAVAPDDLSDEANANLGLADGQAAVIVLDLERVFLAAADGAPQFNDRRGMPSVVLAPDGRPGVIVPDAAPPTDLVVEVLKKGAGEPVTAEAPARIHYTGVTWDDGEVFDSTWEKGASASVTLDGVVPGFAQALEGQTVGSQLLVVIPPDLGYGAQGSGAVPGDATLVFVIDILGLDEVAATP</sequence>
<keyword evidence="3 5" id="KW-0697">Rotamase</keyword>
<dbReference type="SUPFAM" id="SSF54534">
    <property type="entry name" value="FKBP-like"/>
    <property type="match status" value="1"/>
</dbReference>
<evidence type="ECO:0000313" key="9">
    <source>
        <dbReference type="EMBL" id="SBS73825.1"/>
    </source>
</evidence>
<evidence type="ECO:0000256" key="1">
    <source>
        <dbReference type="ARBA" id="ARBA00000971"/>
    </source>
</evidence>